<keyword evidence="1" id="KW-1133">Transmembrane helix</keyword>
<dbReference type="Proteomes" id="UP000190162">
    <property type="component" value="Unassembled WGS sequence"/>
</dbReference>
<name>A0A1T4UL48_9GAMM</name>
<dbReference type="AlphaFoldDB" id="A0A1T4UL48"/>
<gene>
    <name evidence="2" type="ORF">SAMN02745132_01961</name>
</gene>
<dbReference type="EMBL" id="FUXU01000020">
    <property type="protein sequence ID" value="SKA53404.1"/>
    <property type="molecule type" value="Genomic_DNA"/>
</dbReference>
<evidence type="ECO:0000256" key="1">
    <source>
        <dbReference type="SAM" id="Phobius"/>
    </source>
</evidence>
<keyword evidence="1" id="KW-0472">Membrane</keyword>
<dbReference type="OrthoDB" id="5918117at2"/>
<keyword evidence="1" id="KW-0812">Transmembrane</keyword>
<sequence length="65" mass="7327">MDSRLLFLLPLFVYSSTAFSHEGHDHSHWLSGFIHLLWIAPFAIGAIIIVLIINYMDIKNTSGGQ</sequence>
<protein>
    <submittedName>
        <fullName evidence="2">Uncharacterized protein</fullName>
    </submittedName>
</protein>
<reference evidence="3" key="1">
    <citation type="submission" date="2017-02" db="EMBL/GenBank/DDBJ databases">
        <authorList>
            <person name="Varghese N."/>
            <person name="Submissions S."/>
        </authorList>
    </citation>
    <scope>NUCLEOTIDE SEQUENCE [LARGE SCALE GENOMIC DNA]</scope>
    <source>
        <strain evidence="3">DSM 22720</strain>
    </source>
</reference>
<organism evidence="2 3">
    <name type="scientific">Enterovibrio nigricans DSM 22720</name>
    <dbReference type="NCBI Taxonomy" id="1121868"/>
    <lineage>
        <taxon>Bacteria</taxon>
        <taxon>Pseudomonadati</taxon>
        <taxon>Pseudomonadota</taxon>
        <taxon>Gammaproteobacteria</taxon>
        <taxon>Vibrionales</taxon>
        <taxon>Vibrionaceae</taxon>
        <taxon>Enterovibrio</taxon>
    </lineage>
</organism>
<proteinExistence type="predicted"/>
<feature type="transmembrane region" description="Helical" evidence="1">
    <location>
        <begin position="36"/>
        <end position="56"/>
    </location>
</feature>
<keyword evidence="3" id="KW-1185">Reference proteome</keyword>
<evidence type="ECO:0000313" key="2">
    <source>
        <dbReference type="EMBL" id="SKA53404.1"/>
    </source>
</evidence>
<evidence type="ECO:0000313" key="3">
    <source>
        <dbReference type="Proteomes" id="UP000190162"/>
    </source>
</evidence>
<accession>A0A1T4UL48</accession>